<evidence type="ECO:0000313" key="3">
    <source>
        <dbReference type="Proteomes" id="UP000186309"/>
    </source>
</evidence>
<gene>
    <name evidence="2" type="ORF">BSF38_03078</name>
</gene>
<proteinExistence type="predicted"/>
<dbReference type="AlphaFoldDB" id="A0A1U7CRI6"/>
<reference evidence="3" key="1">
    <citation type="submission" date="2016-12" db="EMBL/GenBank/DDBJ databases">
        <title>Comparative genomics of four Isosphaeraceae planctomycetes: a common pool of plasmids and glycoside hydrolase genes.</title>
        <authorList>
            <person name="Ivanova A."/>
        </authorList>
    </citation>
    <scope>NUCLEOTIDE SEQUENCE [LARGE SCALE GENOMIC DNA]</scope>
    <source>
        <strain evidence="3">PX4</strain>
    </source>
</reference>
<evidence type="ECO:0000313" key="2">
    <source>
        <dbReference type="EMBL" id="APW61560.1"/>
    </source>
</evidence>
<evidence type="ECO:0000256" key="1">
    <source>
        <dbReference type="SAM" id="MobiDB-lite"/>
    </source>
</evidence>
<feature type="region of interest" description="Disordered" evidence="1">
    <location>
        <begin position="1"/>
        <end position="37"/>
    </location>
</feature>
<dbReference type="KEGG" id="pbor:BSF38_03078"/>
<dbReference type="EMBL" id="CP019082">
    <property type="protein sequence ID" value="APW61560.1"/>
    <property type="molecule type" value="Genomic_DNA"/>
</dbReference>
<dbReference type="OrthoDB" id="266522at2"/>
<protein>
    <submittedName>
        <fullName evidence="2">Uncharacterized protein</fullName>
    </submittedName>
</protein>
<name>A0A1U7CRI6_9BACT</name>
<organism evidence="2 3">
    <name type="scientific">Paludisphaera borealis</name>
    <dbReference type="NCBI Taxonomy" id="1387353"/>
    <lineage>
        <taxon>Bacteria</taxon>
        <taxon>Pseudomonadati</taxon>
        <taxon>Planctomycetota</taxon>
        <taxon>Planctomycetia</taxon>
        <taxon>Isosphaerales</taxon>
        <taxon>Isosphaeraceae</taxon>
        <taxon>Paludisphaera</taxon>
    </lineage>
</organism>
<keyword evidence="3" id="KW-1185">Reference proteome</keyword>
<sequence>MSHALADPDLSLPPAGPSGARARRAVKAAQASGRRRLVDPATCERDYSRAEMEFMLAMDAYKQRSGRMFPTWSEVLEVLRTLGYEKPA</sequence>
<dbReference type="RefSeq" id="WP_076347006.1">
    <property type="nucleotide sequence ID" value="NZ_CP019082.1"/>
</dbReference>
<accession>A0A1U7CRI6</accession>
<dbReference type="Proteomes" id="UP000186309">
    <property type="component" value="Chromosome"/>
</dbReference>